<dbReference type="EMBL" id="MVFC01000017">
    <property type="protein sequence ID" value="OON76693.1"/>
    <property type="molecule type" value="Genomic_DNA"/>
</dbReference>
<protein>
    <recommendedName>
        <fullName evidence="4">Secreted protein</fullName>
    </recommendedName>
</protein>
<name>A0A1V4A6H1_9ACTN</name>
<dbReference type="RefSeq" id="WP_107502912.1">
    <property type="nucleotide sequence ID" value="NZ_CP045178.1"/>
</dbReference>
<sequence>MSTVLIAVVVVVVVVLIVGALVFAARRKNGGGSLQSRFGPEYDRTVAQHNGDTKAAERELAERVRVHGSLREKPLDPAAREQYLAQWAGLQERFVDSPQQAVAEADHLLAEVAGARGFPVGSRYEEQLAALSVHHPRHVNGYRKVHHAAYAGSGATAAPGVPGAGTEELREAMVDARELFDDLVSAGAGAHTPGGHHVGGHHGTQGVDERGSHTPGRQGTPAAPGGAATPTPTPTGDPAGRDGYPAGDVGGTPGTVPPPAQRPTAGNPGAGGGVPAPDGRTTGDGPGSTGRFGTA</sequence>
<gene>
    <name evidence="2" type="ORF">B1H18_20465</name>
</gene>
<keyword evidence="3" id="KW-1185">Reference proteome</keyword>
<dbReference type="Proteomes" id="UP000190539">
    <property type="component" value="Unassembled WGS sequence"/>
</dbReference>
<dbReference type="AlphaFoldDB" id="A0A1V4A6H1"/>
<evidence type="ECO:0000256" key="1">
    <source>
        <dbReference type="SAM" id="MobiDB-lite"/>
    </source>
</evidence>
<evidence type="ECO:0000313" key="2">
    <source>
        <dbReference type="EMBL" id="OON76693.1"/>
    </source>
</evidence>
<dbReference type="STRING" id="83656.B1H18_20465"/>
<feature type="region of interest" description="Disordered" evidence="1">
    <location>
        <begin position="186"/>
        <end position="295"/>
    </location>
</feature>
<proteinExistence type="predicted"/>
<organism evidence="2 3">
    <name type="scientific">Streptomyces tsukubensis</name>
    <dbReference type="NCBI Taxonomy" id="83656"/>
    <lineage>
        <taxon>Bacteria</taxon>
        <taxon>Bacillati</taxon>
        <taxon>Actinomycetota</taxon>
        <taxon>Actinomycetes</taxon>
        <taxon>Kitasatosporales</taxon>
        <taxon>Streptomycetaceae</taxon>
        <taxon>Streptomyces</taxon>
    </lineage>
</organism>
<feature type="compositionally biased region" description="Low complexity" evidence="1">
    <location>
        <begin position="214"/>
        <end position="247"/>
    </location>
</feature>
<dbReference type="OrthoDB" id="7502542at2"/>
<evidence type="ECO:0008006" key="4">
    <source>
        <dbReference type="Google" id="ProtNLM"/>
    </source>
</evidence>
<reference evidence="2 3" key="1">
    <citation type="submission" date="2017-02" db="EMBL/GenBank/DDBJ databases">
        <title>Draft Genome Sequence of Streptomyces tsukubaensis F601, a Producer of the immunosuppressant tacrolimus FK506.</title>
        <authorList>
            <person name="Zong G."/>
            <person name="Zhong C."/>
            <person name="Fu J."/>
            <person name="Qin R."/>
            <person name="Cao G."/>
        </authorList>
    </citation>
    <scope>NUCLEOTIDE SEQUENCE [LARGE SCALE GENOMIC DNA]</scope>
    <source>
        <strain evidence="2 3">F601</strain>
    </source>
</reference>
<evidence type="ECO:0000313" key="3">
    <source>
        <dbReference type="Proteomes" id="UP000190539"/>
    </source>
</evidence>
<accession>A0A1V4A6H1</accession>
<comment type="caution">
    <text evidence="2">The sequence shown here is derived from an EMBL/GenBank/DDBJ whole genome shotgun (WGS) entry which is preliminary data.</text>
</comment>
<feature type="compositionally biased region" description="Gly residues" evidence="1">
    <location>
        <begin position="282"/>
        <end position="295"/>
    </location>
</feature>